<evidence type="ECO:0000256" key="1">
    <source>
        <dbReference type="SAM" id="MobiDB-lite"/>
    </source>
</evidence>
<dbReference type="EMBL" id="BMAC01000841">
    <property type="protein sequence ID" value="GFQ03529.1"/>
    <property type="molecule type" value="Genomic_DNA"/>
</dbReference>
<accession>A0A830D122</accession>
<evidence type="ECO:0000313" key="3">
    <source>
        <dbReference type="Proteomes" id="UP000653305"/>
    </source>
</evidence>
<reference evidence="2" key="1">
    <citation type="submission" date="2020-07" db="EMBL/GenBank/DDBJ databases">
        <title>Ethylene signaling mediates host invasion by parasitic plants.</title>
        <authorList>
            <person name="Yoshida S."/>
        </authorList>
    </citation>
    <scope>NUCLEOTIDE SEQUENCE</scope>
    <source>
        <strain evidence="2">Okayama</strain>
    </source>
</reference>
<keyword evidence="3" id="KW-1185">Reference proteome</keyword>
<protein>
    <submittedName>
        <fullName evidence="2">Uncharacterized protein</fullName>
    </submittedName>
</protein>
<organism evidence="2 3">
    <name type="scientific">Phtheirospermum japonicum</name>
    <dbReference type="NCBI Taxonomy" id="374723"/>
    <lineage>
        <taxon>Eukaryota</taxon>
        <taxon>Viridiplantae</taxon>
        <taxon>Streptophyta</taxon>
        <taxon>Embryophyta</taxon>
        <taxon>Tracheophyta</taxon>
        <taxon>Spermatophyta</taxon>
        <taxon>Magnoliopsida</taxon>
        <taxon>eudicotyledons</taxon>
        <taxon>Gunneridae</taxon>
        <taxon>Pentapetalae</taxon>
        <taxon>asterids</taxon>
        <taxon>lamiids</taxon>
        <taxon>Lamiales</taxon>
        <taxon>Orobanchaceae</taxon>
        <taxon>Orobanchaceae incertae sedis</taxon>
        <taxon>Phtheirospermum</taxon>
    </lineage>
</organism>
<dbReference type="AlphaFoldDB" id="A0A830D122"/>
<dbReference type="Proteomes" id="UP000653305">
    <property type="component" value="Unassembled WGS sequence"/>
</dbReference>
<gene>
    <name evidence="2" type="ORF">PHJA_002496700</name>
</gene>
<evidence type="ECO:0000313" key="2">
    <source>
        <dbReference type="EMBL" id="GFQ03529.1"/>
    </source>
</evidence>
<sequence>MNGLRSNIQSKEAGFLSASNNCGSNSETGSFVFASYNKATSAANHNLPAGELSVASVDAELTLIDAPAHDAADPDSPMPHSPAKPGAGSPISARKPFSPGFLGDPRGEGPVGIVCEREFFLHVLVVIDANVVDISGLVNVDFEDTREGIYGFLIHFRVVDELSHDPRKCRNNIDSMVGYEEQRLRRIEESKRKINELNLTNLAYAAMGSVKEDETERSQLKRMELRECKTNTSLRVGSKKVMASGRGNLGISTSSMVGLLKTRSQKRLSQQREDMKQ</sequence>
<proteinExistence type="predicted"/>
<name>A0A830D122_9LAMI</name>
<feature type="region of interest" description="Disordered" evidence="1">
    <location>
        <begin position="68"/>
        <end position="103"/>
    </location>
</feature>
<comment type="caution">
    <text evidence="2">The sequence shown here is derived from an EMBL/GenBank/DDBJ whole genome shotgun (WGS) entry which is preliminary data.</text>
</comment>